<reference evidence="5" key="1">
    <citation type="submission" date="2024-03" db="EMBL/GenBank/DDBJ databases">
        <title>WGS assembly of Saponaria officinalis var. Norfolk2.</title>
        <authorList>
            <person name="Jenkins J."/>
            <person name="Shu S."/>
            <person name="Grimwood J."/>
            <person name="Barry K."/>
            <person name="Goodstein D."/>
            <person name="Schmutz J."/>
            <person name="Leebens-Mack J."/>
            <person name="Osbourn A."/>
        </authorList>
    </citation>
    <scope>NUCLEOTIDE SEQUENCE [LARGE SCALE GENOMIC DNA]</scope>
    <source>
        <strain evidence="5">JIC</strain>
    </source>
</reference>
<dbReference type="Pfam" id="PF09745">
    <property type="entry name" value="NSRP1_N"/>
    <property type="match status" value="1"/>
</dbReference>
<dbReference type="PANTHER" id="PTHR30060">
    <property type="entry name" value="INNER MEMBRANE PROTEIN"/>
    <property type="match status" value="1"/>
</dbReference>
<feature type="region of interest" description="Disordered" evidence="3">
    <location>
        <begin position="190"/>
        <end position="304"/>
    </location>
</feature>
<gene>
    <name evidence="5" type="ORF">RND81_04G151500</name>
</gene>
<dbReference type="InterPro" id="IPR018612">
    <property type="entry name" value="NSRP1_N"/>
</dbReference>
<feature type="region of interest" description="Disordered" evidence="3">
    <location>
        <begin position="1"/>
        <end position="67"/>
    </location>
</feature>
<comment type="caution">
    <text evidence="5">The sequence shown here is derived from an EMBL/GenBank/DDBJ whole genome shotgun (WGS) entry which is preliminary data.</text>
</comment>
<evidence type="ECO:0000256" key="3">
    <source>
        <dbReference type="SAM" id="MobiDB-lite"/>
    </source>
</evidence>
<keyword evidence="2" id="KW-0175">Coiled coil</keyword>
<proteinExistence type="inferred from homology"/>
<feature type="compositionally biased region" description="Basic and acidic residues" evidence="3">
    <location>
        <begin position="244"/>
        <end position="263"/>
    </location>
</feature>
<feature type="region of interest" description="Disordered" evidence="3">
    <location>
        <begin position="150"/>
        <end position="172"/>
    </location>
</feature>
<evidence type="ECO:0000313" key="5">
    <source>
        <dbReference type="EMBL" id="KAK9734607.1"/>
    </source>
</evidence>
<sequence length="320" mass="36930">MQEKYGLIIRAPKSQSKTQTARPAIPKPAGFFDDDNDDVEQEISRQATKNKTLKDVEEQHKKALEEDPSVFDYDGVYDDMKSKLIQPKVKERQQRESKYIALLKEKAKLREREHEVVYERKLAKERSKDEHLYADKDKFLTSAYKRKLAEKEQWEREERLRQLREERDDVTKKSDISDFYFSLSKNVAFGAADKTAVKEPEKQEKESRPIGEQPGKSGTHDDKAASPSLHRDRSSTSPNIVSRSKSEDRHQEEASDAPRKSSEPVHLPDNSGKENPPIGDEAPNNQAKQDHHKKNEDALAAAKERFLARKRAKVAEQYNF</sequence>
<feature type="compositionally biased region" description="Acidic residues" evidence="3">
    <location>
        <begin position="32"/>
        <end position="41"/>
    </location>
</feature>
<comment type="similarity">
    <text evidence="1">Belongs to the NSRP1 family.</text>
</comment>
<evidence type="ECO:0000256" key="1">
    <source>
        <dbReference type="ARBA" id="ARBA00010126"/>
    </source>
</evidence>
<name>A0AAW1LED3_SAPOF</name>
<feature type="compositionally biased region" description="Basic and acidic residues" evidence="3">
    <location>
        <begin position="52"/>
        <end position="65"/>
    </location>
</feature>
<keyword evidence="6" id="KW-1185">Reference proteome</keyword>
<feature type="compositionally biased region" description="Basic and acidic residues" evidence="3">
    <location>
        <begin position="195"/>
        <end position="209"/>
    </location>
</feature>
<organism evidence="5 6">
    <name type="scientific">Saponaria officinalis</name>
    <name type="common">Common soapwort</name>
    <name type="synonym">Lychnis saponaria</name>
    <dbReference type="NCBI Taxonomy" id="3572"/>
    <lineage>
        <taxon>Eukaryota</taxon>
        <taxon>Viridiplantae</taxon>
        <taxon>Streptophyta</taxon>
        <taxon>Embryophyta</taxon>
        <taxon>Tracheophyta</taxon>
        <taxon>Spermatophyta</taxon>
        <taxon>Magnoliopsida</taxon>
        <taxon>eudicotyledons</taxon>
        <taxon>Gunneridae</taxon>
        <taxon>Pentapetalae</taxon>
        <taxon>Caryophyllales</taxon>
        <taxon>Caryophyllaceae</taxon>
        <taxon>Caryophylleae</taxon>
        <taxon>Saponaria</taxon>
    </lineage>
</organism>
<dbReference type="GO" id="GO:0000381">
    <property type="term" value="P:regulation of alternative mRNA splicing, via spliceosome"/>
    <property type="evidence" value="ECO:0007669"/>
    <property type="project" value="InterPro"/>
</dbReference>
<evidence type="ECO:0000256" key="2">
    <source>
        <dbReference type="ARBA" id="ARBA00023054"/>
    </source>
</evidence>
<protein>
    <recommendedName>
        <fullName evidence="4">Nuclear speckle splicing regulatory protein 1 N-terminal domain-containing protein</fullName>
    </recommendedName>
</protein>
<feature type="domain" description="Nuclear speckle splicing regulatory protein 1 N-terminal" evidence="4">
    <location>
        <begin position="57"/>
        <end position="173"/>
    </location>
</feature>
<evidence type="ECO:0000313" key="6">
    <source>
        <dbReference type="Proteomes" id="UP001443914"/>
    </source>
</evidence>
<dbReference type="AlphaFoldDB" id="A0AAW1LED3"/>
<dbReference type="EMBL" id="JBDFQZ010000004">
    <property type="protein sequence ID" value="KAK9734607.1"/>
    <property type="molecule type" value="Genomic_DNA"/>
</dbReference>
<evidence type="ECO:0000259" key="4">
    <source>
        <dbReference type="Pfam" id="PF09745"/>
    </source>
</evidence>
<dbReference type="PANTHER" id="PTHR30060:SF0">
    <property type="entry name" value="COILED-COIL PROTEIN (DUF2040)-RELATED"/>
    <property type="match status" value="1"/>
</dbReference>
<accession>A0AAW1LED3</accession>
<feature type="compositionally biased region" description="Basic and acidic residues" evidence="3">
    <location>
        <begin position="293"/>
        <end position="304"/>
    </location>
</feature>
<dbReference type="Proteomes" id="UP001443914">
    <property type="component" value="Unassembled WGS sequence"/>
</dbReference>
<feature type="compositionally biased region" description="Basic and acidic residues" evidence="3">
    <location>
        <begin position="218"/>
        <end position="234"/>
    </location>
</feature>